<reference evidence="1 2" key="1">
    <citation type="submission" date="2024-09" db="EMBL/GenBank/DDBJ databases">
        <authorList>
            <person name="Sun Q."/>
            <person name="Mori K."/>
        </authorList>
    </citation>
    <scope>NUCLEOTIDE SEQUENCE [LARGE SCALE GENOMIC DNA]</scope>
    <source>
        <strain evidence="1 2">TBRC 5777</strain>
    </source>
</reference>
<evidence type="ECO:0000313" key="2">
    <source>
        <dbReference type="Proteomes" id="UP001589865"/>
    </source>
</evidence>
<gene>
    <name evidence="1" type="ORF">ACFFGY_05045</name>
</gene>
<sequence length="89" mass="9807">MSGTTLELRTTRDIVEDGVTLILFHEGDQVLAEVVGPEGYEDAVMTMPTALLLAFDRIPDPAALAVLDDEGLWQEEWGRLRSLPAAFYS</sequence>
<evidence type="ECO:0000313" key="1">
    <source>
        <dbReference type="EMBL" id="MFC0407604.1"/>
    </source>
</evidence>
<protein>
    <submittedName>
        <fullName evidence="1">Uncharacterized protein</fullName>
    </submittedName>
</protein>
<dbReference type="RefSeq" id="WP_377043318.1">
    <property type="nucleotide sequence ID" value="NZ_JBHLUN010000003.1"/>
</dbReference>
<proteinExistence type="predicted"/>
<keyword evidence="2" id="KW-1185">Reference proteome</keyword>
<name>A0ABV6JPG0_9PROT</name>
<dbReference type="Proteomes" id="UP001589865">
    <property type="component" value="Unassembled WGS sequence"/>
</dbReference>
<organism evidence="1 2">
    <name type="scientific">Roseomonas elaeocarpi</name>
    <dbReference type="NCBI Taxonomy" id="907779"/>
    <lineage>
        <taxon>Bacteria</taxon>
        <taxon>Pseudomonadati</taxon>
        <taxon>Pseudomonadota</taxon>
        <taxon>Alphaproteobacteria</taxon>
        <taxon>Acetobacterales</taxon>
        <taxon>Roseomonadaceae</taxon>
        <taxon>Roseomonas</taxon>
    </lineage>
</organism>
<comment type="caution">
    <text evidence="1">The sequence shown here is derived from an EMBL/GenBank/DDBJ whole genome shotgun (WGS) entry which is preliminary data.</text>
</comment>
<dbReference type="EMBL" id="JBHLUN010000003">
    <property type="protein sequence ID" value="MFC0407604.1"/>
    <property type="molecule type" value="Genomic_DNA"/>
</dbReference>
<accession>A0ABV6JPG0</accession>